<dbReference type="InterPro" id="IPR005552">
    <property type="entry name" value="Scramblase"/>
</dbReference>
<gene>
    <name evidence="3" type="ORF">Cvel_30810</name>
</gene>
<proteinExistence type="inferred from homology"/>
<dbReference type="AlphaFoldDB" id="A0A0G4HS54"/>
<dbReference type="Pfam" id="PF03803">
    <property type="entry name" value="Scramblase"/>
    <property type="match status" value="1"/>
</dbReference>
<accession>A0A0G4HS54</accession>
<organism evidence="3">
    <name type="scientific">Chromera velia CCMP2878</name>
    <dbReference type="NCBI Taxonomy" id="1169474"/>
    <lineage>
        <taxon>Eukaryota</taxon>
        <taxon>Sar</taxon>
        <taxon>Alveolata</taxon>
        <taxon>Colpodellida</taxon>
        <taxon>Chromeraceae</taxon>
        <taxon>Chromera</taxon>
    </lineage>
</organism>
<evidence type="ECO:0000256" key="1">
    <source>
        <dbReference type="ARBA" id="ARBA00005350"/>
    </source>
</evidence>
<dbReference type="VEuPathDB" id="CryptoDB:Cvel_30810"/>
<comment type="similarity">
    <text evidence="1 2">Belongs to the phospholipid scramblase family.</text>
</comment>
<dbReference type="EMBL" id="CDMZ01003641">
    <property type="protein sequence ID" value="CEM47093.1"/>
    <property type="molecule type" value="Genomic_DNA"/>
</dbReference>
<evidence type="ECO:0000256" key="2">
    <source>
        <dbReference type="RuleBase" id="RU363116"/>
    </source>
</evidence>
<dbReference type="GO" id="GO:0017128">
    <property type="term" value="F:phospholipid scramblase activity"/>
    <property type="evidence" value="ECO:0007669"/>
    <property type="project" value="InterPro"/>
</dbReference>
<reference evidence="3" key="1">
    <citation type="submission" date="2014-11" db="EMBL/GenBank/DDBJ databases">
        <authorList>
            <person name="Otto D Thomas"/>
            <person name="Naeem Raeece"/>
        </authorList>
    </citation>
    <scope>NUCLEOTIDE SEQUENCE</scope>
</reference>
<evidence type="ECO:0000313" key="3">
    <source>
        <dbReference type="EMBL" id="CEM47093.1"/>
    </source>
</evidence>
<protein>
    <recommendedName>
        <fullName evidence="2">Phospholipid scramblase</fullName>
    </recommendedName>
</protein>
<name>A0A0G4HS54_9ALVE</name>
<sequence>MMQPEKVAYGKKLEVEVPSQQRMFGGMEGFVMQQHTSECCRACCCQPNIDWTLHEYVDQVAVRSLDSLETKYFIKEDAPYCGRCCSFFAPGSRKTIYTVHEGDSANGKTHLTISKEGTCGVNVAVMVRNGGMVRCPCCCNLPYLEVKDASGRNMGRTEYLCDGCLYVPKYSVKDSTGKEVYRIRPDTCCLGCCVKCKCGGKTSSSKCCSVPFYVRDPLTMEKVGGDGEAITEGWSGWKKECCQRKGLYFHKFPNSATEDAKALLLASALLIDISVFEVDED</sequence>